<comment type="caution">
    <text evidence="1">The sequence shown here is derived from an EMBL/GenBank/DDBJ whole genome shotgun (WGS) entry which is preliminary data.</text>
</comment>
<organism evidence="1 2">
    <name type="scientific">Candidatus Avipropionibacterium avicola</name>
    <dbReference type="NCBI Taxonomy" id="2840701"/>
    <lineage>
        <taxon>Bacteria</taxon>
        <taxon>Bacillati</taxon>
        <taxon>Actinomycetota</taxon>
        <taxon>Actinomycetes</taxon>
        <taxon>Propionibacteriales</taxon>
        <taxon>Propionibacteriaceae</taxon>
        <taxon>Propionibacteriaceae incertae sedis</taxon>
        <taxon>Candidatus Avipropionibacterium</taxon>
    </lineage>
</organism>
<reference evidence="1" key="2">
    <citation type="journal article" date="2021" name="PeerJ">
        <title>Extensive microbial diversity within the chicken gut microbiome revealed by metagenomics and culture.</title>
        <authorList>
            <person name="Gilroy R."/>
            <person name="Ravi A."/>
            <person name="Getino M."/>
            <person name="Pursley I."/>
            <person name="Horton D.L."/>
            <person name="Alikhan N.F."/>
            <person name="Baker D."/>
            <person name="Gharbi K."/>
            <person name="Hall N."/>
            <person name="Watson M."/>
            <person name="Adriaenssens E.M."/>
            <person name="Foster-Nyarko E."/>
            <person name="Jarju S."/>
            <person name="Secka A."/>
            <person name="Antonio M."/>
            <person name="Oren A."/>
            <person name="Chaudhuri R.R."/>
            <person name="La Ragione R."/>
            <person name="Hildebrand F."/>
            <person name="Pallen M.J."/>
        </authorList>
    </citation>
    <scope>NUCLEOTIDE SEQUENCE</scope>
    <source>
        <strain evidence="1">ChiGjej1B1-24693</strain>
    </source>
</reference>
<name>A0A9D1GZR3_9ACTN</name>
<gene>
    <name evidence="1" type="ORF">IAA98_12840</name>
</gene>
<proteinExistence type="predicted"/>
<protein>
    <submittedName>
        <fullName evidence="1">Uncharacterized protein</fullName>
    </submittedName>
</protein>
<reference evidence="1" key="1">
    <citation type="submission" date="2020-10" db="EMBL/GenBank/DDBJ databases">
        <authorList>
            <person name="Gilroy R."/>
        </authorList>
    </citation>
    <scope>NUCLEOTIDE SEQUENCE</scope>
    <source>
        <strain evidence="1">ChiGjej1B1-24693</strain>
    </source>
</reference>
<feature type="non-terminal residue" evidence="1">
    <location>
        <position position="329"/>
    </location>
</feature>
<dbReference type="Proteomes" id="UP000886842">
    <property type="component" value="Unassembled WGS sequence"/>
</dbReference>
<dbReference type="InterPro" id="IPR053161">
    <property type="entry name" value="Ulvan_degrading_GH"/>
</dbReference>
<accession>A0A9D1GZR3</accession>
<dbReference type="PANTHER" id="PTHR36848">
    <property type="entry name" value="DNA-BINDING PROTEIN (PUTATIVE SECRETED PROTEIN)-RELATED"/>
    <property type="match status" value="1"/>
</dbReference>
<dbReference type="PANTHER" id="PTHR36848:SF2">
    <property type="entry name" value="SECRETED PROTEIN"/>
    <property type="match status" value="1"/>
</dbReference>
<evidence type="ECO:0000313" key="1">
    <source>
        <dbReference type="EMBL" id="HIT76464.1"/>
    </source>
</evidence>
<sequence>MAEYAEATPLTDLATQFRDPPHRFGPIAFWFLNDHMDPAELARQLEAFAAAGFSGVCPCARVGLDPQVGYLTEQWFNALDRVMEVCRRLGLRVILYDEASYPSGSANGEVVAANPEHMARGLVLGDAVTLEDGVIVGSDEATAAAKQVWTADPKTTWTRETDATVTENRRVGYWRPTTGRSLVDRLVAVVAGQLDDQHQVIADSTRVLDPGEHHLIRLSADEFAGRWRLMALFDVPSEGTIRGAYGHNDDGSPLAPAAANLLDPAAVASFIRLTHDAYAEHLGRWFGDPIVAMFTDEPHILGRNHRRDARAWDPALLAELGAERRQDEV</sequence>
<dbReference type="AlphaFoldDB" id="A0A9D1GZR3"/>
<dbReference type="EMBL" id="DVLP01000376">
    <property type="protein sequence ID" value="HIT76464.1"/>
    <property type="molecule type" value="Genomic_DNA"/>
</dbReference>
<evidence type="ECO:0000313" key="2">
    <source>
        <dbReference type="Proteomes" id="UP000886842"/>
    </source>
</evidence>